<gene>
    <name evidence="1" type="ORF">HDIA_2836</name>
</gene>
<dbReference type="Proteomes" id="UP000223606">
    <property type="component" value="Chromosome 1"/>
</dbReference>
<accession>A0A2C9D7T8</accession>
<proteinExistence type="predicted"/>
<protein>
    <recommendedName>
        <fullName evidence="3">Lysophospholipase</fullName>
    </recommendedName>
</protein>
<dbReference type="RefSeq" id="WP_099556764.1">
    <property type="nucleotide sequence ID" value="NZ_LT960614.1"/>
</dbReference>
<dbReference type="AlphaFoldDB" id="A0A2C9D7T8"/>
<dbReference type="KEGG" id="hdi:HDIA_2836"/>
<dbReference type="InterPro" id="IPR008320">
    <property type="entry name" value="UCP032025"/>
</dbReference>
<reference evidence="2" key="1">
    <citation type="submission" date="2017-09" db="EMBL/GenBank/DDBJ databases">
        <title>Genome sequence of Nannocystis excedens DSM 71.</title>
        <authorList>
            <person name="Blom J."/>
        </authorList>
    </citation>
    <scope>NUCLEOTIDE SEQUENCE [LARGE SCALE GENOMIC DNA]</scope>
    <source>
        <strain evidence="2">type strain: E19</strain>
    </source>
</reference>
<evidence type="ECO:0000313" key="2">
    <source>
        <dbReference type="Proteomes" id="UP000223606"/>
    </source>
</evidence>
<dbReference type="EMBL" id="LT960614">
    <property type="protein sequence ID" value="SON56377.1"/>
    <property type="molecule type" value="Genomic_DNA"/>
</dbReference>
<dbReference type="Pfam" id="PF07370">
    <property type="entry name" value="DUF1489"/>
    <property type="match status" value="1"/>
</dbReference>
<keyword evidence="2" id="KW-1185">Reference proteome</keyword>
<sequence>MTIHLIKLCVGAESVEDLQSWIDERMAVRRRDGRPIEQIHTTRMFPKRVSEILDGGSLYWVIKGLVLVRQPIADLRPVKGEDGISRCEIVLEPVLTRTAPQPRRPFQGWRYLTPKDAPRDIGLVGVDDGMPEDMRRALGELGLI</sequence>
<name>A0A2C9D7T8_9HYPH</name>
<evidence type="ECO:0000313" key="1">
    <source>
        <dbReference type="EMBL" id="SON56377.1"/>
    </source>
</evidence>
<organism evidence="1 2">
    <name type="scientific">Hartmannibacter diazotrophicus</name>
    <dbReference type="NCBI Taxonomy" id="1482074"/>
    <lineage>
        <taxon>Bacteria</taxon>
        <taxon>Pseudomonadati</taxon>
        <taxon>Pseudomonadota</taxon>
        <taxon>Alphaproteobacteria</taxon>
        <taxon>Hyphomicrobiales</taxon>
        <taxon>Pleomorphomonadaceae</taxon>
        <taxon>Hartmannibacter</taxon>
    </lineage>
</organism>
<evidence type="ECO:0008006" key="3">
    <source>
        <dbReference type="Google" id="ProtNLM"/>
    </source>
</evidence>
<dbReference type="PIRSF" id="PIRSF032025">
    <property type="entry name" value="UCP032025"/>
    <property type="match status" value="1"/>
</dbReference>
<dbReference type="OrthoDB" id="9798292at2"/>